<name>C0NKF7_AJECG</name>
<dbReference type="AlphaFoldDB" id="C0NKF7"/>
<reference evidence="1" key="1">
    <citation type="submission" date="2009-02" db="EMBL/GenBank/DDBJ databases">
        <title>The Genome Sequence of Ajellomyces capsulatus strain G186AR.</title>
        <authorList>
            <consortium name="The Broad Institute Genome Sequencing Platform"/>
            <person name="Champion M."/>
            <person name="Cuomo C."/>
            <person name="Ma L.-J."/>
            <person name="Henn M.R."/>
            <person name="Sil A."/>
            <person name="Goldman B."/>
            <person name="Young S.K."/>
            <person name="Kodira C.D."/>
            <person name="Zeng Q."/>
            <person name="Koehrsen M."/>
            <person name="Alvarado L."/>
            <person name="Berlin A."/>
            <person name="Borenstein D."/>
            <person name="Chen Z."/>
            <person name="Engels R."/>
            <person name="Freedman E."/>
            <person name="Gellesch M."/>
            <person name="Goldberg J."/>
            <person name="Griggs A."/>
            <person name="Gujja S."/>
            <person name="Heiman D."/>
            <person name="Hepburn T."/>
            <person name="Howarth C."/>
            <person name="Jen D."/>
            <person name="Larson L."/>
            <person name="Lewis B."/>
            <person name="Mehta T."/>
            <person name="Park D."/>
            <person name="Pearson M."/>
            <person name="Roberts A."/>
            <person name="Saif S."/>
            <person name="Shea T."/>
            <person name="Shenoy N."/>
            <person name="Sisk P."/>
            <person name="Stolte C."/>
            <person name="Sykes S."/>
            <person name="Walk T."/>
            <person name="White J."/>
            <person name="Yandava C."/>
            <person name="Klein B."/>
            <person name="McEwen J.G."/>
            <person name="Puccia R."/>
            <person name="Goldman G.H."/>
            <person name="Felipe M.S."/>
            <person name="Nino-Vega G."/>
            <person name="San-Blas G."/>
            <person name="Taylor J."/>
            <person name="Mendoza L."/>
            <person name="Galagan J."/>
            <person name="Nusbaum C."/>
            <person name="Birren B."/>
        </authorList>
    </citation>
    <scope>NUCLEOTIDE SEQUENCE</scope>
    <source>
        <strain evidence="1">G186AR</strain>
    </source>
</reference>
<dbReference type="HOGENOM" id="CLU_1981011_0_0_1"/>
<dbReference type="InParanoid" id="C0NKF7"/>
<sequence>MAIEGGNRKGIWAETEPPMATGQESVDLSMWAATAVVVMQLRSSLVSPEKRPGYNSGTTVELVQVACTPKRTRAVASYVSMPELFILIQDPLNPGWLWLSARERQFPCRAHCQRGTCKERQMKQSW</sequence>
<proteinExistence type="predicted"/>
<protein>
    <submittedName>
        <fullName evidence="1">Uncharacterized protein</fullName>
    </submittedName>
</protein>
<dbReference type="GeneID" id="69036653"/>
<dbReference type="RefSeq" id="XP_045288829.1">
    <property type="nucleotide sequence ID" value="XM_045430686.1"/>
</dbReference>
<organism evidence="1 2">
    <name type="scientific">Ajellomyces capsulatus (strain G186AR / H82 / ATCC MYA-2454 / RMSCC 2432)</name>
    <name type="common">Darling's disease fungus</name>
    <name type="synonym">Histoplasma capsulatum</name>
    <dbReference type="NCBI Taxonomy" id="447093"/>
    <lineage>
        <taxon>Eukaryota</taxon>
        <taxon>Fungi</taxon>
        <taxon>Dikarya</taxon>
        <taxon>Ascomycota</taxon>
        <taxon>Pezizomycotina</taxon>
        <taxon>Eurotiomycetes</taxon>
        <taxon>Eurotiomycetidae</taxon>
        <taxon>Onygenales</taxon>
        <taxon>Ajellomycetaceae</taxon>
        <taxon>Histoplasma</taxon>
    </lineage>
</organism>
<evidence type="ECO:0000313" key="1">
    <source>
        <dbReference type="EMBL" id="EEH08348.1"/>
    </source>
</evidence>
<accession>C0NKF7</accession>
<keyword evidence="2" id="KW-1185">Reference proteome</keyword>
<evidence type="ECO:0000313" key="2">
    <source>
        <dbReference type="Proteomes" id="UP000001631"/>
    </source>
</evidence>
<gene>
    <name evidence="1" type="ORF">HCBG_03637</name>
</gene>
<dbReference type="EMBL" id="GG663366">
    <property type="protein sequence ID" value="EEH08348.1"/>
    <property type="molecule type" value="Genomic_DNA"/>
</dbReference>
<dbReference type="Proteomes" id="UP000001631">
    <property type="component" value="Unassembled WGS sequence"/>
</dbReference>